<dbReference type="RefSeq" id="WP_425344655.1">
    <property type="nucleotide sequence ID" value="NZ_JBGUBD010000003.1"/>
</dbReference>
<dbReference type="NCBIfam" id="TIGR00726">
    <property type="entry name" value="peptidoglycan editing factor PgeF"/>
    <property type="match status" value="1"/>
</dbReference>
<comment type="caution">
    <text evidence="11">The sequence shown here is derived from an EMBL/GenBank/DDBJ whole genome shotgun (WGS) entry which is preliminary data.</text>
</comment>
<dbReference type="InterPro" id="IPR011324">
    <property type="entry name" value="Cytotoxic_necrot_fac-like_cat"/>
</dbReference>
<protein>
    <recommendedName>
        <fullName evidence="10">Purine nucleoside phosphorylase</fullName>
    </recommendedName>
</protein>
<dbReference type="Gene3D" id="3.60.140.10">
    <property type="entry name" value="CNF1/YfiH-like putative cysteine hydrolases"/>
    <property type="match status" value="1"/>
</dbReference>
<evidence type="ECO:0000256" key="4">
    <source>
        <dbReference type="ARBA" id="ARBA00022723"/>
    </source>
</evidence>
<dbReference type="SUPFAM" id="SSF64438">
    <property type="entry name" value="CNF1/YfiH-like putative cysteine hydrolases"/>
    <property type="match status" value="1"/>
</dbReference>
<evidence type="ECO:0000256" key="9">
    <source>
        <dbReference type="ARBA" id="ARBA00049893"/>
    </source>
</evidence>
<evidence type="ECO:0000256" key="3">
    <source>
        <dbReference type="ARBA" id="ARBA00022679"/>
    </source>
</evidence>
<evidence type="ECO:0000256" key="2">
    <source>
        <dbReference type="ARBA" id="ARBA00007353"/>
    </source>
</evidence>
<evidence type="ECO:0000313" key="12">
    <source>
        <dbReference type="Proteomes" id="UP001575105"/>
    </source>
</evidence>
<keyword evidence="5" id="KW-0378">Hydrolase</keyword>
<keyword evidence="6" id="KW-0862">Zinc</keyword>
<comment type="catalytic activity">
    <reaction evidence="8">
        <text>adenosine + phosphate = alpha-D-ribose 1-phosphate + adenine</text>
        <dbReference type="Rhea" id="RHEA:27642"/>
        <dbReference type="ChEBI" id="CHEBI:16335"/>
        <dbReference type="ChEBI" id="CHEBI:16708"/>
        <dbReference type="ChEBI" id="CHEBI:43474"/>
        <dbReference type="ChEBI" id="CHEBI:57720"/>
        <dbReference type="EC" id="2.4.2.1"/>
    </reaction>
    <physiologicalReaction direction="left-to-right" evidence="8">
        <dbReference type="Rhea" id="RHEA:27643"/>
    </physiologicalReaction>
</comment>
<accession>A0ABV4U5I5</accession>
<dbReference type="PANTHER" id="PTHR30616:SF2">
    <property type="entry name" value="PURINE NUCLEOSIDE PHOSPHORYLASE LACC1"/>
    <property type="match status" value="1"/>
</dbReference>
<proteinExistence type="inferred from homology"/>
<dbReference type="Pfam" id="PF02578">
    <property type="entry name" value="Cu-oxidase_4"/>
    <property type="match status" value="1"/>
</dbReference>
<organism evidence="11 12">
    <name type="scientific">Natronomicrosphaera hydrolytica</name>
    <dbReference type="NCBI Taxonomy" id="3242702"/>
    <lineage>
        <taxon>Bacteria</taxon>
        <taxon>Pseudomonadati</taxon>
        <taxon>Planctomycetota</taxon>
        <taxon>Phycisphaerae</taxon>
        <taxon>Phycisphaerales</taxon>
        <taxon>Phycisphaeraceae</taxon>
        <taxon>Natronomicrosphaera</taxon>
    </lineage>
</organism>
<comment type="catalytic activity">
    <reaction evidence="9">
        <text>S-methyl-5'-thioadenosine + phosphate = 5-(methylsulfanyl)-alpha-D-ribose 1-phosphate + adenine</text>
        <dbReference type="Rhea" id="RHEA:11852"/>
        <dbReference type="ChEBI" id="CHEBI:16708"/>
        <dbReference type="ChEBI" id="CHEBI:17509"/>
        <dbReference type="ChEBI" id="CHEBI:43474"/>
        <dbReference type="ChEBI" id="CHEBI:58533"/>
        <dbReference type="EC" id="2.4.2.28"/>
    </reaction>
    <physiologicalReaction direction="left-to-right" evidence="9">
        <dbReference type="Rhea" id="RHEA:11853"/>
    </physiologicalReaction>
</comment>
<sequence>MLERVSHDNGVVFYRSPKLAAMGLPHAFSTRVGGVSKGRFASLNLGTLAKGEGGDSNAMVAANFRLLRDAVGCQRIPRVEVRQVHGCGVWVPDADIVHPRAAPEADGLVSTRPRQLLTIRTADCVPLLMASDDGKVIAAVHAGWRGVVAGVVPEAVRTMVEQCNVSAERVIVAIGPHISVDHFEVGPEVAAEFDDVDLGPAVVRDNGHRPHVDMLEAVLLQLDRVGVIRDNIDVTDCCTYADAETFFSHRRDGPPTGRMAAIIMRP</sequence>
<evidence type="ECO:0000256" key="6">
    <source>
        <dbReference type="ARBA" id="ARBA00022833"/>
    </source>
</evidence>
<dbReference type="Proteomes" id="UP001575105">
    <property type="component" value="Unassembled WGS sequence"/>
</dbReference>
<evidence type="ECO:0000256" key="10">
    <source>
        <dbReference type="RuleBase" id="RU361274"/>
    </source>
</evidence>
<keyword evidence="3" id="KW-0808">Transferase</keyword>
<dbReference type="InterPro" id="IPR003730">
    <property type="entry name" value="Cu_polyphenol_OxRdtase"/>
</dbReference>
<keyword evidence="4" id="KW-0479">Metal-binding</keyword>
<evidence type="ECO:0000256" key="8">
    <source>
        <dbReference type="ARBA" id="ARBA00048968"/>
    </source>
</evidence>
<evidence type="ECO:0000313" key="11">
    <source>
        <dbReference type="EMBL" id="MFA9477729.1"/>
    </source>
</evidence>
<reference evidence="11 12" key="1">
    <citation type="submission" date="2024-08" db="EMBL/GenBank/DDBJ databases">
        <title>Whole-genome sequencing of halo(alkali)philic microorganisms from hypersaline lakes.</title>
        <authorList>
            <person name="Sorokin D.Y."/>
            <person name="Merkel A.Y."/>
            <person name="Messina E."/>
            <person name="Yakimov M."/>
        </authorList>
    </citation>
    <scope>NUCLEOTIDE SEQUENCE [LARGE SCALE GENOMIC DNA]</scope>
    <source>
        <strain evidence="11 12">AB-hyl4</strain>
    </source>
</reference>
<comment type="catalytic activity">
    <reaction evidence="1">
        <text>inosine + phosphate = alpha-D-ribose 1-phosphate + hypoxanthine</text>
        <dbReference type="Rhea" id="RHEA:27646"/>
        <dbReference type="ChEBI" id="CHEBI:17368"/>
        <dbReference type="ChEBI" id="CHEBI:17596"/>
        <dbReference type="ChEBI" id="CHEBI:43474"/>
        <dbReference type="ChEBI" id="CHEBI:57720"/>
        <dbReference type="EC" id="2.4.2.1"/>
    </reaction>
    <physiologicalReaction direction="left-to-right" evidence="1">
        <dbReference type="Rhea" id="RHEA:27647"/>
    </physiologicalReaction>
</comment>
<dbReference type="InterPro" id="IPR038371">
    <property type="entry name" value="Cu_polyphenol_OxRdtase_sf"/>
</dbReference>
<evidence type="ECO:0000256" key="5">
    <source>
        <dbReference type="ARBA" id="ARBA00022801"/>
    </source>
</evidence>
<comment type="catalytic activity">
    <reaction evidence="7">
        <text>adenosine + H2O + H(+) = inosine + NH4(+)</text>
        <dbReference type="Rhea" id="RHEA:24408"/>
        <dbReference type="ChEBI" id="CHEBI:15377"/>
        <dbReference type="ChEBI" id="CHEBI:15378"/>
        <dbReference type="ChEBI" id="CHEBI:16335"/>
        <dbReference type="ChEBI" id="CHEBI:17596"/>
        <dbReference type="ChEBI" id="CHEBI:28938"/>
        <dbReference type="EC" id="3.5.4.4"/>
    </reaction>
    <physiologicalReaction direction="left-to-right" evidence="7">
        <dbReference type="Rhea" id="RHEA:24409"/>
    </physiologicalReaction>
</comment>
<name>A0ABV4U5I5_9BACT</name>
<evidence type="ECO:0000256" key="7">
    <source>
        <dbReference type="ARBA" id="ARBA00047989"/>
    </source>
</evidence>
<dbReference type="CDD" id="cd16833">
    <property type="entry name" value="YfiH"/>
    <property type="match status" value="1"/>
</dbReference>
<dbReference type="PANTHER" id="PTHR30616">
    <property type="entry name" value="UNCHARACTERIZED PROTEIN YFIH"/>
    <property type="match status" value="1"/>
</dbReference>
<gene>
    <name evidence="11" type="primary">pgeF</name>
    <name evidence="11" type="ORF">ACERK3_05405</name>
</gene>
<evidence type="ECO:0000256" key="1">
    <source>
        <dbReference type="ARBA" id="ARBA00000553"/>
    </source>
</evidence>
<keyword evidence="12" id="KW-1185">Reference proteome</keyword>
<dbReference type="EMBL" id="JBGUBD010000003">
    <property type="protein sequence ID" value="MFA9477729.1"/>
    <property type="molecule type" value="Genomic_DNA"/>
</dbReference>
<comment type="similarity">
    <text evidence="2 10">Belongs to the purine nucleoside phosphorylase YfiH/LACC1 family.</text>
</comment>